<dbReference type="EMBL" id="CP024636">
    <property type="protein sequence ID" value="QGR06217.1"/>
    <property type="molecule type" value="Genomic_DNA"/>
</dbReference>
<reference evidence="2" key="3">
    <citation type="submission" date="2023-07" db="EMBL/GenBank/DDBJ databases">
        <title>The extreme plant-growth-promoting properties of Pantoea phytobeneficialis PF55 revealed by functional and genomic analysis.</title>
        <authorList>
            <person name="Nascimento F.X."/>
            <person name="Marcio R.J."/>
        </authorList>
    </citation>
    <scope>NUCLEOTIDE SEQUENCE</scope>
    <source>
        <strain evidence="2">PF55</strain>
    </source>
</reference>
<evidence type="ECO:0000256" key="1">
    <source>
        <dbReference type="SAM" id="MobiDB-lite"/>
    </source>
</evidence>
<dbReference type="AlphaFoldDB" id="A0AAP9H454"/>
<reference evidence="3" key="2">
    <citation type="journal article" date="2020" name="Environ. Microbiol.">
        <title>The extreme plant-growth-promoting properties of Pantoea phytobeneficialis MSR2 revealed by functional and genomic analysis.</title>
        <authorList>
            <person name="Nascimento F.X."/>
            <person name="Hernandez A.G."/>
            <person name="Glick B.R."/>
            <person name="Rossi M.J."/>
        </authorList>
    </citation>
    <scope>NUCLEOTIDE SEQUENCE</scope>
    <source>
        <strain evidence="3">MSR2</strain>
    </source>
</reference>
<feature type="region of interest" description="Disordered" evidence="1">
    <location>
        <begin position="1"/>
        <end position="20"/>
    </location>
</feature>
<reference evidence="4" key="1">
    <citation type="submission" date="2017-11" db="EMBL/GenBank/DDBJ databases">
        <title>Genome sequence of Pantoea sp. MSR2.</title>
        <authorList>
            <person name="Nascimento F.X."/>
        </authorList>
    </citation>
    <scope>NUCLEOTIDE SEQUENCE [LARGE SCALE GENOMIC DNA]</scope>
    <source>
        <strain evidence="4">MSR2</strain>
    </source>
</reference>
<dbReference type="EMBL" id="JAUOOM010000005">
    <property type="protein sequence ID" value="MDO6406295.1"/>
    <property type="molecule type" value="Genomic_DNA"/>
</dbReference>
<keyword evidence="5" id="KW-1185">Reference proteome</keyword>
<dbReference type="Proteomes" id="UP001171299">
    <property type="component" value="Unassembled WGS sequence"/>
</dbReference>
<accession>A0AAP9H454</accession>
<sequence>MAKSPAERKKEQRARQAAAGDKKLELVLDNQELDMLTRNCAARRPGREPYDAMEYIALLIRQDDARMHSLIKSISKRKCGKCGDSLPVQDCCFRKEDACWCRLGWHETKLKITP</sequence>
<gene>
    <name evidence="3" type="ORF">CTZ24_07260</name>
    <name evidence="2" type="ORF">Q3404_06875</name>
</gene>
<evidence type="ECO:0000313" key="2">
    <source>
        <dbReference type="EMBL" id="MDO6406295.1"/>
    </source>
</evidence>
<dbReference type="Proteomes" id="UP000424872">
    <property type="component" value="Chromosome"/>
</dbReference>
<proteinExistence type="predicted"/>
<protein>
    <submittedName>
        <fullName evidence="3">Uncharacterized protein</fullName>
    </submittedName>
</protein>
<evidence type="ECO:0000313" key="4">
    <source>
        <dbReference type="Proteomes" id="UP000424872"/>
    </source>
</evidence>
<organism evidence="3 4">
    <name type="scientific">Pantoea phytobeneficialis</name>
    <dbReference type="NCBI Taxonomy" id="2052056"/>
    <lineage>
        <taxon>Bacteria</taxon>
        <taxon>Pseudomonadati</taxon>
        <taxon>Pseudomonadota</taxon>
        <taxon>Gammaproteobacteria</taxon>
        <taxon>Enterobacterales</taxon>
        <taxon>Erwiniaceae</taxon>
        <taxon>Pantoea</taxon>
    </lineage>
</organism>
<dbReference type="KEGG" id="ppho:CTZ24_07260"/>
<dbReference type="RefSeq" id="WP_208725165.1">
    <property type="nucleotide sequence ID" value="NZ_CP024636.1"/>
</dbReference>
<evidence type="ECO:0000313" key="5">
    <source>
        <dbReference type="Proteomes" id="UP001171299"/>
    </source>
</evidence>
<name>A0AAP9H454_9GAMM</name>
<evidence type="ECO:0000313" key="3">
    <source>
        <dbReference type="EMBL" id="QGR06217.1"/>
    </source>
</evidence>